<dbReference type="KEGG" id="prv:G7070_12005"/>
<feature type="transmembrane region" description="Helical" evidence="1">
    <location>
        <begin position="117"/>
        <end position="137"/>
    </location>
</feature>
<dbReference type="Proteomes" id="UP000501058">
    <property type="component" value="Chromosome"/>
</dbReference>
<reference evidence="2 3" key="1">
    <citation type="submission" date="2020-03" db="EMBL/GenBank/DDBJ databases">
        <title>Propioniciclava sp. nov., isolated from Hydrophilus acuminatus.</title>
        <authorList>
            <person name="Hyun D.-W."/>
            <person name="Bae J.-W."/>
        </authorList>
    </citation>
    <scope>NUCLEOTIDE SEQUENCE [LARGE SCALE GENOMIC DNA]</scope>
    <source>
        <strain evidence="2 3">HDW11</strain>
    </source>
</reference>
<organism evidence="2 3">
    <name type="scientific">Propioniciclava coleopterorum</name>
    <dbReference type="NCBI Taxonomy" id="2714937"/>
    <lineage>
        <taxon>Bacteria</taxon>
        <taxon>Bacillati</taxon>
        <taxon>Actinomycetota</taxon>
        <taxon>Actinomycetes</taxon>
        <taxon>Propionibacteriales</taxon>
        <taxon>Propionibacteriaceae</taxon>
        <taxon>Propioniciclava</taxon>
    </lineage>
</organism>
<dbReference type="AlphaFoldDB" id="A0A6G7Y8A3"/>
<keyword evidence="3" id="KW-1185">Reference proteome</keyword>
<evidence type="ECO:0000313" key="2">
    <source>
        <dbReference type="EMBL" id="QIK72861.1"/>
    </source>
</evidence>
<proteinExistence type="predicted"/>
<keyword evidence="1" id="KW-0472">Membrane</keyword>
<evidence type="ECO:0000313" key="3">
    <source>
        <dbReference type="Proteomes" id="UP000501058"/>
    </source>
</evidence>
<feature type="transmembrane region" description="Helical" evidence="1">
    <location>
        <begin position="83"/>
        <end position="111"/>
    </location>
</feature>
<keyword evidence="1" id="KW-0812">Transmembrane</keyword>
<feature type="transmembrane region" description="Helical" evidence="1">
    <location>
        <begin position="228"/>
        <end position="247"/>
    </location>
</feature>
<accession>A0A6G7Y8A3</accession>
<name>A0A6G7Y8A3_9ACTN</name>
<protein>
    <submittedName>
        <fullName evidence="2">Uncharacterized protein</fullName>
    </submittedName>
</protein>
<keyword evidence="1" id="KW-1133">Transmembrane helix</keyword>
<dbReference type="RefSeq" id="WP_166233935.1">
    <property type="nucleotide sequence ID" value="NZ_CP049865.1"/>
</dbReference>
<gene>
    <name evidence="2" type="ORF">G7070_12005</name>
</gene>
<feature type="transmembrane region" description="Helical" evidence="1">
    <location>
        <begin position="29"/>
        <end position="62"/>
    </location>
</feature>
<dbReference type="EMBL" id="CP049865">
    <property type="protein sequence ID" value="QIK72861.1"/>
    <property type="molecule type" value="Genomic_DNA"/>
</dbReference>
<feature type="transmembrane region" description="Helical" evidence="1">
    <location>
        <begin position="182"/>
        <end position="208"/>
    </location>
</feature>
<evidence type="ECO:0000256" key="1">
    <source>
        <dbReference type="SAM" id="Phobius"/>
    </source>
</evidence>
<sequence length="248" mass="25028">MSWLALLLLGVGVADLLAAARPGLRWVPGLLGAALSVTAGLLAGFVGPDLAALAVIAATVVAWDAVAGTAESTPVRARRTLAVLALPAVALVALSGFASPVAGALGAWLTWMQVPAISGRGAGGILMIAALAVANTATGNRLVRLVLVSIHAQPPRLDGREGVAPASERLRGGRLLGPMERLLILGFGAAGYVEAAAVVVAAKGLLRFPELQAAARSEPRAVDEVTEYFLVGTFTSLLVALGSVVLLA</sequence>